<dbReference type="EMBL" id="JAIWYP010000010">
    <property type="protein sequence ID" value="KAH3755782.1"/>
    <property type="molecule type" value="Genomic_DNA"/>
</dbReference>
<dbReference type="AlphaFoldDB" id="A0A9D4DXF8"/>
<reference evidence="1" key="2">
    <citation type="submission" date="2020-11" db="EMBL/GenBank/DDBJ databases">
        <authorList>
            <person name="McCartney M.A."/>
            <person name="Auch B."/>
            <person name="Kono T."/>
            <person name="Mallez S."/>
            <person name="Becker A."/>
            <person name="Gohl D.M."/>
            <person name="Silverstein K.A.T."/>
            <person name="Koren S."/>
            <person name="Bechman K.B."/>
            <person name="Herman A."/>
            <person name="Abrahante J.E."/>
            <person name="Garbe J."/>
        </authorList>
    </citation>
    <scope>NUCLEOTIDE SEQUENCE</scope>
    <source>
        <strain evidence="1">Duluth1</strain>
        <tissue evidence="1">Whole animal</tissue>
    </source>
</reference>
<protein>
    <submittedName>
        <fullName evidence="1">Uncharacterized protein</fullName>
    </submittedName>
</protein>
<evidence type="ECO:0000313" key="1">
    <source>
        <dbReference type="EMBL" id="KAH3755782.1"/>
    </source>
</evidence>
<accession>A0A9D4DXF8</accession>
<evidence type="ECO:0000313" key="2">
    <source>
        <dbReference type="Proteomes" id="UP000828390"/>
    </source>
</evidence>
<gene>
    <name evidence="1" type="ORF">DPMN_190481</name>
</gene>
<comment type="caution">
    <text evidence="1">The sequence shown here is derived from an EMBL/GenBank/DDBJ whole genome shotgun (WGS) entry which is preliminary data.</text>
</comment>
<name>A0A9D4DXF8_DREPO</name>
<proteinExistence type="predicted"/>
<sequence>MDDKIEVLNILNKTSSQTTPRKSCCRQTKRPRDKNMFKNKLLVTSEIMDV</sequence>
<reference evidence="1" key="1">
    <citation type="journal article" date="2019" name="bioRxiv">
        <title>The Genome of the Zebra Mussel, Dreissena polymorpha: A Resource for Invasive Species Research.</title>
        <authorList>
            <person name="McCartney M.A."/>
            <person name="Auch B."/>
            <person name="Kono T."/>
            <person name="Mallez S."/>
            <person name="Zhang Y."/>
            <person name="Obille A."/>
            <person name="Becker A."/>
            <person name="Abrahante J.E."/>
            <person name="Garbe J."/>
            <person name="Badalamenti J.P."/>
            <person name="Herman A."/>
            <person name="Mangelson H."/>
            <person name="Liachko I."/>
            <person name="Sullivan S."/>
            <person name="Sone E.D."/>
            <person name="Koren S."/>
            <person name="Silverstein K.A.T."/>
            <person name="Beckman K.B."/>
            <person name="Gohl D.M."/>
        </authorList>
    </citation>
    <scope>NUCLEOTIDE SEQUENCE</scope>
    <source>
        <strain evidence="1">Duluth1</strain>
        <tissue evidence="1">Whole animal</tissue>
    </source>
</reference>
<dbReference type="Proteomes" id="UP000828390">
    <property type="component" value="Unassembled WGS sequence"/>
</dbReference>
<keyword evidence="2" id="KW-1185">Reference proteome</keyword>
<organism evidence="1 2">
    <name type="scientific">Dreissena polymorpha</name>
    <name type="common">Zebra mussel</name>
    <name type="synonym">Mytilus polymorpha</name>
    <dbReference type="NCBI Taxonomy" id="45954"/>
    <lineage>
        <taxon>Eukaryota</taxon>
        <taxon>Metazoa</taxon>
        <taxon>Spiralia</taxon>
        <taxon>Lophotrochozoa</taxon>
        <taxon>Mollusca</taxon>
        <taxon>Bivalvia</taxon>
        <taxon>Autobranchia</taxon>
        <taxon>Heteroconchia</taxon>
        <taxon>Euheterodonta</taxon>
        <taxon>Imparidentia</taxon>
        <taxon>Neoheterodontei</taxon>
        <taxon>Myida</taxon>
        <taxon>Dreissenoidea</taxon>
        <taxon>Dreissenidae</taxon>
        <taxon>Dreissena</taxon>
    </lineage>
</organism>